<organism evidence="2">
    <name type="scientific">marine sediment metagenome</name>
    <dbReference type="NCBI Taxonomy" id="412755"/>
    <lineage>
        <taxon>unclassified sequences</taxon>
        <taxon>metagenomes</taxon>
        <taxon>ecological metagenomes</taxon>
    </lineage>
</organism>
<dbReference type="EMBL" id="LAZR01033222">
    <property type="protein sequence ID" value="KKL48712.1"/>
    <property type="molecule type" value="Genomic_DNA"/>
</dbReference>
<evidence type="ECO:0000313" key="2">
    <source>
        <dbReference type="EMBL" id="KKL48712.1"/>
    </source>
</evidence>
<accession>A0A0F9FC18</accession>
<reference evidence="2" key="1">
    <citation type="journal article" date="2015" name="Nature">
        <title>Complex archaea that bridge the gap between prokaryotes and eukaryotes.</title>
        <authorList>
            <person name="Spang A."/>
            <person name="Saw J.H."/>
            <person name="Jorgensen S.L."/>
            <person name="Zaremba-Niedzwiedzka K."/>
            <person name="Martijn J."/>
            <person name="Lind A.E."/>
            <person name="van Eijk R."/>
            <person name="Schleper C."/>
            <person name="Guy L."/>
            <person name="Ettema T.J."/>
        </authorList>
    </citation>
    <scope>NUCLEOTIDE SEQUENCE</scope>
</reference>
<proteinExistence type="predicted"/>
<evidence type="ECO:0000256" key="1">
    <source>
        <dbReference type="SAM" id="Phobius"/>
    </source>
</evidence>
<comment type="caution">
    <text evidence="2">The sequence shown here is derived from an EMBL/GenBank/DDBJ whole genome shotgun (WGS) entry which is preliminary data.</text>
</comment>
<keyword evidence="1" id="KW-0812">Transmembrane</keyword>
<keyword evidence="1" id="KW-1133">Transmembrane helix</keyword>
<gene>
    <name evidence="2" type="ORF">LCGC14_2322820</name>
</gene>
<protein>
    <submittedName>
        <fullName evidence="2">Uncharacterized protein</fullName>
    </submittedName>
</protein>
<name>A0A0F9FC18_9ZZZZ</name>
<feature type="transmembrane region" description="Helical" evidence="1">
    <location>
        <begin position="29"/>
        <end position="48"/>
    </location>
</feature>
<dbReference type="AlphaFoldDB" id="A0A0F9FC18"/>
<keyword evidence="1" id="KW-0472">Membrane</keyword>
<feature type="non-terminal residue" evidence="2">
    <location>
        <position position="1"/>
    </location>
</feature>
<sequence length="49" mass="5348">TLVGFGVAVAQDAIASVWYYWGKEKWGNHAFRLVRLTIGVGIVIIGAMI</sequence>